<comment type="caution">
    <text evidence="1">The sequence shown here is derived from an EMBL/GenBank/DDBJ whole genome shotgun (WGS) entry which is preliminary data.</text>
</comment>
<dbReference type="PATRIC" id="fig|315405.12.peg.949"/>
<dbReference type="EMBL" id="LQXV01000149">
    <property type="protein sequence ID" value="KXU09391.1"/>
    <property type="molecule type" value="Genomic_DNA"/>
</dbReference>
<evidence type="ECO:0000313" key="1">
    <source>
        <dbReference type="EMBL" id="KXU09391.1"/>
    </source>
</evidence>
<proteinExistence type="predicted"/>
<dbReference type="RefSeq" id="WP_155720260.1">
    <property type="nucleotide sequence ID" value="NZ_KQ970571.1"/>
</dbReference>
<protein>
    <submittedName>
        <fullName evidence="1">Uncharacterized protein</fullName>
    </submittedName>
</protein>
<organism evidence="1 2">
    <name type="scientific">Streptococcus gallolyticus</name>
    <dbReference type="NCBI Taxonomy" id="315405"/>
    <lineage>
        <taxon>Bacteria</taxon>
        <taxon>Bacillati</taxon>
        <taxon>Bacillota</taxon>
        <taxon>Bacilli</taxon>
        <taxon>Lactobacillales</taxon>
        <taxon>Streptococcaceae</taxon>
        <taxon>Streptococcus</taxon>
    </lineage>
</organism>
<name>A0A139R3R2_9STRE</name>
<accession>A0A139R3R2</accession>
<dbReference type="AlphaFoldDB" id="A0A139R3R2"/>
<gene>
    <name evidence="1" type="ORF">SGADD03_00796</name>
</gene>
<evidence type="ECO:0000313" key="2">
    <source>
        <dbReference type="Proteomes" id="UP000071927"/>
    </source>
</evidence>
<reference evidence="1 2" key="1">
    <citation type="submission" date="2016-01" db="EMBL/GenBank/DDBJ databases">
        <title>Highly variable Streptococcus oralis are common among viridans streptococci isolated from primates.</title>
        <authorList>
            <person name="Denapaite D."/>
            <person name="Rieger M."/>
            <person name="Koendgen S."/>
            <person name="Brueckner R."/>
            <person name="Ochigava I."/>
            <person name="Kappeler P."/>
            <person name="Maetz-Rensing K."/>
            <person name="Leendertz F."/>
            <person name="Hakenbeck R."/>
        </authorList>
    </citation>
    <scope>NUCLEOTIDE SEQUENCE [LARGE SCALE GENOMIC DNA]</scope>
    <source>
        <strain evidence="1 2">DD03</strain>
    </source>
</reference>
<sequence length="48" mass="6033">MKLFNWIFAKKQKQETSQLEPVFESHEVRAKRYDDFIVYMDRHRNEWG</sequence>
<dbReference type="Proteomes" id="UP000071927">
    <property type="component" value="Unassembled WGS sequence"/>
</dbReference>